<evidence type="ECO:0000256" key="8">
    <source>
        <dbReference type="ARBA" id="ARBA00035655"/>
    </source>
</evidence>
<evidence type="ECO:0000256" key="3">
    <source>
        <dbReference type="ARBA" id="ARBA00022475"/>
    </source>
</evidence>
<feature type="transmembrane region" description="Helical" evidence="9">
    <location>
        <begin position="6"/>
        <end position="28"/>
    </location>
</feature>
<evidence type="ECO:0000313" key="11">
    <source>
        <dbReference type="Proteomes" id="UP000289857"/>
    </source>
</evidence>
<keyword evidence="2" id="KW-0813">Transport</keyword>
<dbReference type="InterPro" id="IPR007272">
    <property type="entry name" value="Sulf_transp_TsuA/YedE"/>
</dbReference>
<evidence type="ECO:0000256" key="7">
    <source>
        <dbReference type="ARBA" id="ARBA00023136"/>
    </source>
</evidence>
<evidence type="ECO:0000313" key="10">
    <source>
        <dbReference type="EMBL" id="RXR23439.1"/>
    </source>
</evidence>
<reference evidence="11" key="1">
    <citation type="submission" date="2019-01" db="EMBL/GenBank/DDBJ databases">
        <title>Cytophagaceae bacterium strain CAR-16.</title>
        <authorList>
            <person name="Chen W.-M."/>
        </authorList>
    </citation>
    <scope>NUCLEOTIDE SEQUENCE [LARGE SCALE GENOMIC DNA]</scope>
    <source>
        <strain evidence="11">WWJ-16</strain>
    </source>
</reference>
<gene>
    <name evidence="10" type="ORF">EQG61_05580</name>
</gene>
<dbReference type="GO" id="GO:0005886">
    <property type="term" value="C:plasma membrane"/>
    <property type="evidence" value="ECO:0007669"/>
    <property type="project" value="UniProtKB-SubCell"/>
</dbReference>
<keyword evidence="3" id="KW-1003">Cell membrane</keyword>
<dbReference type="Proteomes" id="UP000289857">
    <property type="component" value="Unassembled WGS sequence"/>
</dbReference>
<protein>
    <submittedName>
        <fullName evidence="10">YeeE/YedE family protein</fullName>
    </submittedName>
</protein>
<evidence type="ECO:0000256" key="4">
    <source>
        <dbReference type="ARBA" id="ARBA00022519"/>
    </source>
</evidence>
<feature type="transmembrane region" description="Helical" evidence="9">
    <location>
        <begin position="125"/>
        <end position="144"/>
    </location>
</feature>
<proteinExistence type="inferred from homology"/>
<keyword evidence="11" id="KW-1185">Reference proteome</keyword>
<evidence type="ECO:0000256" key="1">
    <source>
        <dbReference type="ARBA" id="ARBA00004429"/>
    </source>
</evidence>
<accession>A0A4Q1KA14</accession>
<dbReference type="PANTHER" id="PTHR30574">
    <property type="entry name" value="INNER MEMBRANE PROTEIN YEDE"/>
    <property type="match status" value="1"/>
</dbReference>
<keyword evidence="5 9" id="KW-0812">Transmembrane</keyword>
<comment type="caution">
    <text evidence="10">The sequence shown here is derived from an EMBL/GenBank/DDBJ whole genome shotgun (WGS) entry which is preliminary data.</text>
</comment>
<evidence type="ECO:0000256" key="5">
    <source>
        <dbReference type="ARBA" id="ARBA00022692"/>
    </source>
</evidence>
<sequence>MDVIMGTWHWSISGFLIGMVMLLLIYFGKGFGMSSNLRSLCSMTGVGKKIAFFDWDWKSQRWNLVVVLGAMMGGFVAKNYLSNDTIVQINPVTIEKLEKLHIEAPQAKLLPDAMFGNTVFTEPKMLLVLILGGFLIGFGSRYAGGCTSGHAITGLSAFQGQSLKAVIGFFVGGLLMAHFILPLLF</sequence>
<organism evidence="10 11">
    <name type="scientific">Flavobacterium stagni</name>
    <dbReference type="NCBI Taxonomy" id="2506421"/>
    <lineage>
        <taxon>Bacteria</taxon>
        <taxon>Pseudomonadati</taxon>
        <taxon>Bacteroidota</taxon>
        <taxon>Flavobacteriia</taxon>
        <taxon>Flavobacteriales</taxon>
        <taxon>Flavobacteriaceae</taxon>
        <taxon>Flavobacterium</taxon>
    </lineage>
</organism>
<keyword evidence="7 9" id="KW-0472">Membrane</keyword>
<dbReference type="OrthoDB" id="9814020at2"/>
<evidence type="ECO:0000256" key="6">
    <source>
        <dbReference type="ARBA" id="ARBA00022989"/>
    </source>
</evidence>
<evidence type="ECO:0000256" key="2">
    <source>
        <dbReference type="ARBA" id="ARBA00022448"/>
    </source>
</evidence>
<dbReference type="Pfam" id="PF04143">
    <property type="entry name" value="Sulf_transp"/>
    <property type="match status" value="1"/>
</dbReference>
<dbReference type="RefSeq" id="WP_129460918.1">
    <property type="nucleotide sequence ID" value="NZ_SBKN01000002.1"/>
</dbReference>
<keyword evidence="4" id="KW-0997">Cell inner membrane</keyword>
<name>A0A4Q1KA14_9FLAO</name>
<dbReference type="AlphaFoldDB" id="A0A4Q1KA14"/>
<evidence type="ECO:0000256" key="9">
    <source>
        <dbReference type="SAM" id="Phobius"/>
    </source>
</evidence>
<feature type="transmembrane region" description="Helical" evidence="9">
    <location>
        <begin position="165"/>
        <end position="184"/>
    </location>
</feature>
<comment type="subcellular location">
    <subcellularLocation>
        <location evidence="1">Cell inner membrane</location>
        <topology evidence="1">Multi-pass membrane protein</topology>
    </subcellularLocation>
</comment>
<dbReference type="EMBL" id="SBKN01000002">
    <property type="protein sequence ID" value="RXR23439.1"/>
    <property type="molecule type" value="Genomic_DNA"/>
</dbReference>
<keyword evidence="6 9" id="KW-1133">Transmembrane helix</keyword>
<comment type="similarity">
    <text evidence="8">Belongs to the TsuA/YedE (TC 9.B.102) family.</text>
</comment>
<dbReference type="PANTHER" id="PTHR30574:SF1">
    <property type="entry name" value="SULPHUR TRANSPORT DOMAIN-CONTAINING PROTEIN"/>
    <property type="match status" value="1"/>
</dbReference>